<keyword evidence="3" id="KW-1185">Reference proteome</keyword>
<proteinExistence type="predicted"/>
<evidence type="ECO:0000256" key="1">
    <source>
        <dbReference type="SAM" id="SignalP"/>
    </source>
</evidence>
<reference evidence="2 3" key="1">
    <citation type="submission" date="2023-09" db="EMBL/GenBank/DDBJ databases">
        <title>Microbacterium fusihabitans sp. nov., Microbacterium phycihabitans sp. nov., and Microbacterium cervinum sp. nov., isolated from dried seaweeds of beach.</title>
        <authorList>
            <person name="Lee S.D."/>
        </authorList>
    </citation>
    <scope>NUCLEOTIDE SEQUENCE [LARGE SCALE GENOMIC DNA]</scope>
    <source>
        <strain evidence="2 3">KSW2-21</strain>
    </source>
</reference>
<evidence type="ECO:0000313" key="2">
    <source>
        <dbReference type="EMBL" id="MDU0326773.1"/>
    </source>
</evidence>
<accession>A0ABU3RV72</accession>
<comment type="caution">
    <text evidence="2">The sequence shown here is derived from an EMBL/GenBank/DDBJ whole genome shotgun (WGS) entry which is preliminary data.</text>
</comment>
<dbReference type="Proteomes" id="UP001256673">
    <property type="component" value="Unassembled WGS sequence"/>
</dbReference>
<feature type="chain" id="PRO_5046589996" evidence="1">
    <location>
        <begin position="26"/>
        <end position="391"/>
    </location>
</feature>
<dbReference type="EMBL" id="JAWDIU010000002">
    <property type="protein sequence ID" value="MDU0326773.1"/>
    <property type="molecule type" value="Genomic_DNA"/>
</dbReference>
<dbReference type="Gene3D" id="3.40.190.10">
    <property type="entry name" value="Periplasmic binding protein-like II"/>
    <property type="match status" value="2"/>
</dbReference>
<protein>
    <submittedName>
        <fullName evidence="2">ABC transporter substrate-binding protein</fullName>
    </submittedName>
</protein>
<dbReference type="RefSeq" id="WP_316001207.1">
    <property type="nucleotide sequence ID" value="NZ_JAWDIU010000002.1"/>
</dbReference>
<sequence>MSPYRRGPAAVATLAVAAVALSACAGAGSAAGPAAPPSSGAEIGSVDLSSVCPSTVVIQTDWNPQAEQGGLFNLLGADAEIDASRKSVSGPLMSKGEWTGVNVEIRAGGPAIGFQGVPSQMYTDPDILLGWVNTDDAISASDALPTTAVMSTFEKAPWAIMWDPQTYPDVRTIADIGRTSATVRYFDGTTYMDYLVGSGQLRADQLDGSYDGTPAGFVAADGKDAQQGFATVEPWVYENAIAEWGRPLSYQLVADTGYPIYAVALSVRTEDVTAKKDCLEKLVPVVQQASVDYFADPAAANDLLVRAVEAYDNGWVYPAAEAENSTKQQRELDLVANGADGVFGSFDADRVAKVQQIVSPILADKGVEVKQGLTPEDLATNEFLDAGISLP</sequence>
<keyword evidence="1" id="KW-0732">Signal</keyword>
<name>A0ABU3RV72_9MICO</name>
<dbReference type="PROSITE" id="PS51257">
    <property type="entry name" value="PROKAR_LIPOPROTEIN"/>
    <property type="match status" value="1"/>
</dbReference>
<evidence type="ECO:0000313" key="3">
    <source>
        <dbReference type="Proteomes" id="UP001256673"/>
    </source>
</evidence>
<feature type="signal peptide" evidence="1">
    <location>
        <begin position="1"/>
        <end position="25"/>
    </location>
</feature>
<organism evidence="2 3">
    <name type="scientific">Microbacterium algihabitans</name>
    <dbReference type="NCBI Taxonomy" id="3075992"/>
    <lineage>
        <taxon>Bacteria</taxon>
        <taxon>Bacillati</taxon>
        <taxon>Actinomycetota</taxon>
        <taxon>Actinomycetes</taxon>
        <taxon>Micrococcales</taxon>
        <taxon>Microbacteriaceae</taxon>
        <taxon>Microbacterium</taxon>
    </lineage>
</organism>
<gene>
    <name evidence="2" type="ORF">RWH43_08390</name>
</gene>